<feature type="transmembrane region" description="Helical" evidence="1">
    <location>
        <begin position="28"/>
        <end position="44"/>
    </location>
</feature>
<evidence type="ECO:0000313" key="3">
    <source>
        <dbReference type="Proteomes" id="UP001345963"/>
    </source>
</evidence>
<comment type="caution">
    <text evidence="2">The sequence shown here is derived from an EMBL/GenBank/DDBJ whole genome shotgun (WGS) entry which is preliminary data.</text>
</comment>
<feature type="transmembrane region" description="Helical" evidence="1">
    <location>
        <begin position="102"/>
        <end position="123"/>
    </location>
</feature>
<keyword evidence="1" id="KW-0472">Membrane</keyword>
<feature type="transmembrane region" description="Helical" evidence="1">
    <location>
        <begin position="80"/>
        <end position="96"/>
    </location>
</feature>
<keyword evidence="1" id="KW-1133">Transmembrane helix</keyword>
<accession>A0ABU7BA87</accession>
<dbReference type="Proteomes" id="UP001345963">
    <property type="component" value="Unassembled WGS sequence"/>
</dbReference>
<evidence type="ECO:0000313" key="2">
    <source>
        <dbReference type="EMBL" id="MED6247346.1"/>
    </source>
</evidence>
<gene>
    <name evidence="2" type="ORF">ATANTOWER_027594</name>
</gene>
<dbReference type="EMBL" id="JAHUTI010049241">
    <property type="protein sequence ID" value="MED6247346.1"/>
    <property type="molecule type" value="Genomic_DNA"/>
</dbReference>
<name>A0ABU7BA87_9TELE</name>
<protein>
    <submittedName>
        <fullName evidence="2">Uncharacterized protein</fullName>
    </submittedName>
</protein>
<organism evidence="2 3">
    <name type="scientific">Ataeniobius toweri</name>
    <dbReference type="NCBI Taxonomy" id="208326"/>
    <lineage>
        <taxon>Eukaryota</taxon>
        <taxon>Metazoa</taxon>
        <taxon>Chordata</taxon>
        <taxon>Craniata</taxon>
        <taxon>Vertebrata</taxon>
        <taxon>Euteleostomi</taxon>
        <taxon>Actinopterygii</taxon>
        <taxon>Neopterygii</taxon>
        <taxon>Teleostei</taxon>
        <taxon>Neoteleostei</taxon>
        <taxon>Acanthomorphata</taxon>
        <taxon>Ovalentaria</taxon>
        <taxon>Atherinomorphae</taxon>
        <taxon>Cyprinodontiformes</taxon>
        <taxon>Goodeidae</taxon>
        <taxon>Ataeniobius</taxon>
    </lineage>
</organism>
<keyword evidence="1" id="KW-0812">Transmembrane</keyword>
<keyword evidence="3" id="KW-1185">Reference proteome</keyword>
<evidence type="ECO:0000256" key="1">
    <source>
        <dbReference type="SAM" id="Phobius"/>
    </source>
</evidence>
<reference evidence="2 3" key="1">
    <citation type="submission" date="2021-07" db="EMBL/GenBank/DDBJ databases">
        <authorList>
            <person name="Palmer J.M."/>
        </authorList>
    </citation>
    <scope>NUCLEOTIDE SEQUENCE [LARGE SCALE GENOMIC DNA]</scope>
    <source>
        <strain evidence="2 3">AT_MEX2019</strain>
        <tissue evidence="2">Muscle</tissue>
    </source>
</reference>
<sequence length="126" mass="15213">MQKKTPPPPEVQRTATEMQKQSASLQNTWMRIYLLFSISFFYGFKKKRKTKKRDYLSQILDCIYFNLYIMCREKKTSSDLCYFTFSLFRFFVAWILRNVLIQMFVCYSMQIVCGILLLLLNMLKLH</sequence>
<proteinExistence type="predicted"/>